<evidence type="ECO:0000313" key="2">
    <source>
        <dbReference type="Proteomes" id="UP000822476"/>
    </source>
</evidence>
<dbReference type="OrthoDB" id="10524528at2759"/>
<evidence type="ECO:0000313" key="1">
    <source>
        <dbReference type="EMBL" id="KAF7233436.1"/>
    </source>
</evidence>
<keyword evidence="2" id="KW-1185">Reference proteome</keyword>
<proteinExistence type="predicted"/>
<reference evidence="1" key="1">
    <citation type="submission" date="2019-07" db="EMBL/GenBank/DDBJ databases">
        <title>Annotation for the trematode Paragonimus miyazaki's.</title>
        <authorList>
            <person name="Choi Y.-J."/>
        </authorList>
    </citation>
    <scope>NUCLEOTIDE SEQUENCE</scope>
    <source>
        <strain evidence="1">Japan</strain>
    </source>
</reference>
<protein>
    <submittedName>
        <fullName evidence="1">Uncharacterized protein</fullName>
    </submittedName>
</protein>
<dbReference type="AlphaFoldDB" id="A0A8S9YB68"/>
<organism evidence="1 2">
    <name type="scientific">Paragonimus skrjabini miyazakii</name>
    <dbReference type="NCBI Taxonomy" id="59628"/>
    <lineage>
        <taxon>Eukaryota</taxon>
        <taxon>Metazoa</taxon>
        <taxon>Spiralia</taxon>
        <taxon>Lophotrochozoa</taxon>
        <taxon>Platyhelminthes</taxon>
        <taxon>Trematoda</taxon>
        <taxon>Digenea</taxon>
        <taxon>Plagiorchiida</taxon>
        <taxon>Troglotremata</taxon>
        <taxon>Troglotrematidae</taxon>
        <taxon>Paragonimus</taxon>
    </lineage>
</organism>
<gene>
    <name evidence="1" type="ORF">EG68_02473</name>
</gene>
<accession>A0A8S9YB68</accession>
<comment type="caution">
    <text evidence="1">The sequence shown here is derived from an EMBL/GenBank/DDBJ whole genome shotgun (WGS) entry which is preliminary data.</text>
</comment>
<name>A0A8S9YB68_9TREM</name>
<sequence>MMRDSESCKKAVLLMTPYFHLQLGCLFARCRHLRASLWVCCLRNVARDVVRHLVVVAIVGVLSEIPNLKYRVSE</sequence>
<dbReference type="EMBL" id="JTDE01021073">
    <property type="protein sequence ID" value="KAF7233436.1"/>
    <property type="molecule type" value="Genomic_DNA"/>
</dbReference>
<dbReference type="Proteomes" id="UP000822476">
    <property type="component" value="Unassembled WGS sequence"/>
</dbReference>